<dbReference type="InterPro" id="IPR051064">
    <property type="entry name" value="SEC14/CRAL-TRIO_domain"/>
</dbReference>
<dbReference type="SUPFAM" id="SSF101576">
    <property type="entry name" value="Supernatant protein factor (SPF), C-terminal domain"/>
    <property type="match status" value="2"/>
</dbReference>
<dbReference type="STRING" id="441375.B6AGH7"/>
<keyword evidence="4" id="KW-1185">Reference proteome</keyword>
<dbReference type="SUPFAM" id="SSF52087">
    <property type="entry name" value="CRAL/TRIO domain"/>
    <property type="match status" value="1"/>
</dbReference>
<dbReference type="InterPro" id="IPR001251">
    <property type="entry name" value="CRAL-TRIO_dom"/>
</dbReference>
<dbReference type="CDD" id="cd00170">
    <property type="entry name" value="SEC14"/>
    <property type="match status" value="1"/>
</dbReference>
<dbReference type="GeneID" id="6996627"/>
<reference evidence="3" key="1">
    <citation type="submission" date="2008-06" db="EMBL/GenBank/DDBJ databases">
        <authorList>
            <person name="Lorenzi H."/>
            <person name="Inman J."/>
            <person name="Miller J."/>
            <person name="Schobel S."/>
            <person name="Amedeo P."/>
            <person name="Caler E.V."/>
            <person name="da Silva J."/>
        </authorList>
    </citation>
    <scope>NUCLEOTIDE SEQUENCE [LARGE SCALE GENOMIC DNA]</scope>
    <source>
        <strain evidence="3">RN66</strain>
    </source>
</reference>
<feature type="region of interest" description="Disordered" evidence="1">
    <location>
        <begin position="501"/>
        <end position="520"/>
    </location>
</feature>
<dbReference type="PROSITE" id="PS50191">
    <property type="entry name" value="CRAL_TRIO"/>
    <property type="match status" value="1"/>
</dbReference>
<evidence type="ECO:0000313" key="4">
    <source>
        <dbReference type="Proteomes" id="UP000001460"/>
    </source>
</evidence>
<dbReference type="RefSeq" id="XP_002141667.1">
    <property type="nucleotide sequence ID" value="XM_002141631.1"/>
</dbReference>
<name>B6AGH7_CRYMR</name>
<dbReference type="SMART" id="SM00516">
    <property type="entry name" value="SEC14"/>
    <property type="match status" value="1"/>
</dbReference>
<dbReference type="eggNOG" id="KOG1471">
    <property type="taxonomic scope" value="Eukaryota"/>
</dbReference>
<dbReference type="Pfam" id="PF00650">
    <property type="entry name" value="CRAL_TRIO"/>
    <property type="match status" value="1"/>
</dbReference>
<dbReference type="InterPro" id="IPR036598">
    <property type="entry name" value="GOLD_dom_sf"/>
</dbReference>
<organism evidence="3 4">
    <name type="scientific">Cryptosporidium muris (strain RN66)</name>
    <dbReference type="NCBI Taxonomy" id="441375"/>
    <lineage>
        <taxon>Eukaryota</taxon>
        <taxon>Sar</taxon>
        <taxon>Alveolata</taxon>
        <taxon>Apicomplexa</taxon>
        <taxon>Conoidasida</taxon>
        <taxon>Coccidia</taxon>
        <taxon>Eucoccidiorida</taxon>
        <taxon>Eimeriorina</taxon>
        <taxon>Cryptosporidiidae</taxon>
        <taxon>Cryptosporidium</taxon>
    </lineage>
</organism>
<accession>B6AGH7</accession>
<evidence type="ECO:0000313" key="3">
    <source>
        <dbReference type="EMBL" id="EEA07318.1"/>
    </source>
</evidence>
<dbReference type="OrthoDB" id="1434354at2759"/>
<dbReference type="Gene3D" id="3.40.525.10">
    <property type="entry name" value="CRAL-TRIO lipid binding domain"/>
    <property type="match status" value="1"/>
</dbReference>
<dbReference type="AlphaFoldDB" id="B6AGH7"/>
<dbReference type="PANTHER" id="PTHR23324">
    <property type="entry name" value="SEC14 RELATED PROTEIN"/>
    <property type="match status" value="1"/>
</dbReference>
<dbReference type="SUPFAM" id="SSF46938">
    <property type="entry name" value="CRAL/TRIO N-terminal domain"/>
    <property type="match status" value="1"/>
</dbReference>
<dbReference type="Proteomes" id="UP000001460">
    <property type="component" value="Unassembled WGS sequence"/>
</dbReference>
<dbReference type="Gene3D" id="2.60.120.680">
    <property type="entry name" value="GOLD domain"/>
    <property type="match status" value="1"/>
</dbReference>
<protein>
    <submittedName>
        <fullName evidence="3">CRAL/TRIO domain-containing protein</fullName>
    </submittedName>
</protein>
<proteinExistence type="predicted"/>
<dbReference type="PANTHER" id="PTHR23324:SF83">
    <property type="entry name" value="SEC14-LIKE PROTEIN 2"/>
    <property type="match status" value="1"/>
</dbReference>
<feature type="compositionally biased region" description="Basic and acidic residues" evidence="1">
    <location>
        <begin position="36"/>
        <end position="50"/>
    </location>
</feature>
<dbReference type="GO" id="GO:0005737">
    <property type="term" value="C:cytoplasm"/>
    <property type="evidence" value="ECO:0007669"/>
    <property type="project" value="TreeGrafter"/>
</dbReference>
<sequence length="1144" mass="130078">MIAALDHDDKIECDKGVKNNFVNNNHTKEIYISTSNKEDTNNVDQQRTDKLPSNNNKEIDLLGSGDQINFSKNTSFKPKLGDNNKQNKRIETIITGSATLDTINSFESGISESLLYQYSTLENSNNHMYSNNSMNSLPKILTQLSDISSDLNIDLYKKFHSICKHEIESIYNYQNDSNISRETIRNCCEALLSPLRLYRFLLGYGFKIDYATDAFSKHINWRKEYNLDSVVRPYVITNMVPNNNIEMAPLHNIIVKYYPCNLLLRENDSKKTPLFDLFGNIICIERFGLLDETRLLGAVKVEELLLWYAYHMEYRCILLDKLSYENKNLVKATCIVDLYGLSISQVHSSHMISILRRMIQLTSDNYPEGMSYVIFVNAPRFFSVVWNSFKVLLAARTVEKIIVLDDDYKDKLFSIIKPDNVPIFLGGLSTDEYASVPNSGTLLLDSFGLGDDRQTLYIKRMKKEKMVIPVKKPFTLVCWTWGVLDGDIGFSVKFYTIEQTNKSKSSSSQRKKKEKDDHNIDNYINNHVKADHDSNNKKSIDNLKRHHIINNSDLMTSSSLDKKEETLKDSSQPHTSLYPINDSTVDYQNKLNSNLDTITMDPEDGNIDKISAKEDISSIGIHIFPSNGINKKSPRSNHKKSNASNLTSDINKLSLPLFNIGGLQTSGSMSAFHEITIVPFGRYDSSKAQSGSYLVDIPGYLILQWDNSWSIFSGKTVHFVVKTNQSFNDECDAIEKLDKLDSEVCSPNTKDDILYNPIITLQSNISGISEQNSKNKFTETPLIYPSTNSIKKLPSNIKSPSATLKDINDIEVSKRIDSPIISENTCKIVDHTYTNSSKSCRITHFQSHELLFPTENFRINIKNNRSKSLDANICEVHSNLDLNEISLDEYKDIEYFTRGHNFTDKFQRRTQSVESECKTISSFATAISVLDDLPIDNIETSIPNKSVYDPVIKNEDTTLKLNNCTNKISDNFHSEYFEDIQENEINKKKKSHYIYPDSCNISVETCLYICDPTFENKEFPFEVHFSKAGNYDLEKISHDSLLKNLSSIGFTTSSSSSSAMSSPINGWGNSGILCNMLHGRINMLKSTCSELINSNTVLPLKLNSKSQTISRFPLSFSNTAKNFKSIAHKIKRKLRKYKAKESKT</sequence>
<dbReference type="VEuPathDB" id="CryptoDB:CMU_001890"/>
<dbReference type="InterPro" id="IPR036273">
    <property type="entry name" value="CRAL/TRIO_N_dom_sf"/>
</dbReference>
<feature type="domain" description="CRAL-TRIO" evidence="2">
    <location>
        <begin position="250"/>
        <end position="433"/>
    </location>
</feature>
<dbReference type="EMBL" id="DS989732">
    <property type="protein sequence ID" value="EEA07318.1"/>
    <property type="molecule type" value="Genomic_DNA"/>
</dbReference>
<evidence type="ECO:0000259" key="2">
    <source>
        <dbReference type="PROSITE" id="PS50191"/>
    </source>
</evidence>
<dbReference type="InterPro" id="IPR036865">
    <property type="entry name" value="CRAL-TRIO_dom_sf"/>
</dbReference>
<gene>
    <name evidence="3" type="ORF">CMU_001890</name>
</gene>
<evidence type="ECO:0000256" key="1">
    <source>
        <dbReference type="SAM" id="MobiDB-lite"/>
    </source>
</evidence>
<feature type="region of interest" description="Disordered" evidence="1">
    <location>
        <begin position="554"/>
        <end position="582"/>
    </location>
</feature>
<feature type="region of interest" description="Disordered" evidence="1">
    <location>
        <begin position="32"/>
        <end position="56"/>
    </location>
</feature>